<keyword evidence="1" id="KW-0285">Flavoprotein</keyword>
<evidence type="ECO:0000256" key="1">
    <source>
        <dbReference type="ARBA" id="ARBA00022630"/>
    </source>
</evidence>
<evidence type="ECO:0000259" key="4">
    <source>
        <dbReference type="Pfam" id="PF03358"/>
    </source>
</evidence>
<dbReference type="InterPro" id="IPR029039">
    <property type="entry name" value="Flavoprotein-like_sf"/>
</dbReference>
<keyword evidence="2" id="KW-0288">FMN</keyword>
<dbReference type="NCBIfam" id="TIGR04037">
    <property type="entry name" value="LLM_duo_CE1759"/>
    <property type="match status" value="1"/>
</dbReference>
<dbReference type="PANTHER" id="PTHR43408:SF2">
    <property type="entry name" value="FMN REDUCTASE (NADPH)"/>
    <property type="match status" value="1"/>
</dbReference>
<comment type="caution">
    <text evidence="5">The sequence shown here is derived from an EMBL/GenBank/DDBJ whole genome shotgun (WGS) entry which is preliminary data.</text>
</comment>
<sequence length="204" mass="21044">MSRVVIVSGGLGSPSTTRLLADQVEAGLLRADASASVEIVELRPLAHEVVDATLTGFAPPRLQHVIDSVGAADAIVLVTPVLQASYSGLFKSFVDALEPDALVGKPVLLGATGGTARHSLMIELAMRPLVAYLQAVAVPTGIFASPHDWGAEGKDALAARVDRAVAELFSLLGGGGSGRSRDDDIDLFSDTMLSISRPPAPPAD</sequence>
<dbReference type="Proteomes" id="UP001501480">
    <property type="component" value="Unassembled WGS sequence"/>
</dbReference>
<accession>A0ABN2W3X6</accession>
<evidence type="ECO:0000256" key="2">
    <source>
        <dbReference type="ARBA" id="ARBA00022643"/>
    </source>
</evidence>
<dbReference type="InterPro" id="IPR023932">
    <property type="entry name" value="CE1759_FMN_reduct"/>
</dbReference>
<evidence type="ECO:0000256" key="3">
    <source>
        <dbReference type="ARBA" id="ARBA00023002"/>
    </source>
</evidence>
<gene>
    <name evidence="5" type="ORF">GCM10009821_21630</name>
</gene>
<evidence type="ECO:0000313" key="5">
    <source>
        <dbReference type="EMBL" id="GAA2080799.1"/>
    </source>
</evidence>
<dbReference type="InterPro" id="IPR051814">
    <property type="entry name" value="NAD(P)H-dep_FMN_reductase"/>
</dbReference>
<reference evidence="5 6" key="1">
    <citation type="journal article" date="2019" name="Int. J. Syst. Evol. Microbiol.">
        <title>The Global Catalogue of Microorganisms (GCM) 10K type strain sequencing project: providing services to taxonomists for standard genome sequencing and annotation.</title>
        <authorList>
            <consortium name="The Broad Institute Genomics Platform"/>
            <consortium name="The Broad Institute Genome Sequencing Center for Infectious Disease"/>
            <person name="Wu L."/>
            <person name="Ma J."/>
        </authorList>
    </citation>
    <scope>NUCLEOTIDE SEQUENCE [LARGE SCALE GENOMIC DNA]</scope>
    <source>
        <strain evidence="5 6">JCM 15749</strain>
    </source>
</reference>
<dbReference type="PANTHER" id="PTHR43408">
    <property type="entry name" value="FMN REDUCTASE (NADPH)"/>
    <property type="match status" value="1"/>
</dbReference>
<dbReference type="InterPro" id="IPR005025">
    <property type="entry name" value="FMN_Rdtase-like_dom"/>
</dbReference>
<dbReference type="Pfam" id="PF03358">
    <property type="entry name" value="FMN_red"/>
    <property type="match status" value="1"/>
</dbReference>
<keyword evidence="6" id="KW-1185">Reference proteome</keyword>
<dbReference type="SUPFAM" id="SSF52218">
    <property type="entry name" value="Flavoproteins"/>
    <property type="match status" value="1"/>
</dbReference>
<dbReference type="EMBL" id="BAAAPY010000007">
    <property type="protein sequence ID" value="GAA2080799.1"/>
    <property type="molecule type" value="Genomic_DNA"/>
</dbReference>
<keyword evidence="3" id="KW-0560">Oxidoreductase</keyword>
<organism evidence="5 6">
    <name type="scientific">Aeromicrobium halocynthiae</name>
    <dbReference type="NCBI Taxonomy" id="560557"/>
    <lineage>
        <taxon>Bacteria</taxon>
        <taxon>Bacillati</taxon>
        <taxon>Actinomycetota</taxon>
        <taxon>Actinomycetes</taxon>
        <taxon>Propionibacteriales</taxon>
        <taxon>Nocardioidaceae</taxon>
        <taxon>Aeromicrobium</taxon>
    </lineage>
</organism>
<proteinExistence type="predicted"/>
<dbReference type="RefSeq" id="WP_344328153.1">
    <property type="nucleotide sequence ID" value="NZ_BAAAPY010000007.1"/>
</dbReference>
<protein>
    <submittedName>
        <fullName evidence="5">NAD(P)H-dependent oxidoreductase</fullName>
    </submittedName>
</protein>
<feature type="domain" description="NADPH-dependent FMN reductase-like" evidence="4">
    <location>
        <begin position="3"/>
        <end position="149"/>
    </location>
</feature>
<dbReference type="Gene3D" id="3.40.50.360">
    <property type="match status" value="1"/>
</dbReference>
<evidence type="ECO:0000313" key="6">
    <source>
        <dbReference type="Proteomes" id="UP001501480"/>
    </source>
</evidence>
<name>A0ABN2W3X6_9ACTN</name>